<evidence type="ECO:0000259" key="12">
    <source>
        <dbReference type="PROSITE" id="PS51767"/>
    </source>
</evidence>
<evidence type="ECO:0000313" key="13">
    <source>
        <dbReference type="EMBL" id="VDK45206.1"/>
    </source>
</evidence>
<dbReference type="AlphaFoldDB" id="A0A0M3JV06"/>
<dbReference type="InterPro" id="IPR034164">
    <property type="entry name" value="Pepsin-like_dom"/>
</dbReference>
<keyword evidence="5" id="KW-0732">Signal</keyword>
<reference evidence="15" key="1">
    <citation type="submission" date="2017-02" db="UniProtKB">
        <authorList>
            <consortium name="WormBaseParasite"/>
        </authorList>
    </citation>
    <scope>IDENTIFICATION</scope>
</reference>
<dbReference type="PRINTS" id="PR00792">
    <property type="entry name" value="PEPSIN"/>
</dbReference>
<dbReference type="InterPro" id="IPR021109">
    <property type="entry name" value="Peptidase_aspartic_dom_sf"/>
</dbReference>
<dbReference type="WBParaSite" id="ASIM_0001203801-mRNA-1">
    <property type="protein sequence ID" value="ASIM_0001203801-mRNA-1"/>
    <property type="gene ID" value="ASIM_0001203801"/>
</dbReference>
<organism evidence="15">
    <name type="scientific">Anisakis simplex</name>
    <name type="common">Herring worm</name>
    <dbReference type="NCBI Taxonomy" id="6269"/>
    <lineage>
        <taxon>Eukaryota</taxon>
        <taxon>Metazoa</taxon>
        <taxon>Ecdysozoa</taxon>
        <taxon>Nematoda</taxon>
        <taxon>Chromadorea</taxon>
        <taxon>Rhabditida</taxon>
        <taxon>Spirurina</taxon>
        <taxon>Ascaridomorpha</taxon>
        <taxon>Ascaridoidea</taxon>
        <taxon>Anisakidae</taxon>
        <taxon>Anisakis</taxon>
        <taxon>Anisakis simplex complex</taxon>
    </lineage>
</organism>
<keyword evidence="3" id="KW-0964">Secreted</keyword>
<dbReference type="PANTHER" id="PTHR47966:SF45">
    <property type="entry name" value="PEPTIDASE A1 DOMAIN-CONTAINING PROTEIN"/>
    <property type="match status" value="1"/>
</dbReference>
<dbReference type="Gene3D" id="2.40.70.10">
    <property type="entry name" value="Acid Proteases"/>
    <property type="match status" value="2"/>
</dbReference>
<evidence type="ECO:0000256" key="3">
    <source>
        <dbReference type="ARBA" id="ARBA00022525"/>
    </source>
</evidence>
<evidence type="ECO:0000256" key="9">
    <source>
        <dbReference type="ARBA" id="ARBA00023180"/>
    </source>
</evidence>
<dbReference type="SUPFAM" id="SSF50630">
    <property type="entry name" value="Acid proteases"/>
    <property type="match status" value="1"/>
</dbReference>
<evidence type="ECO:0000256" key="7">
    <source>
        <dbReference type="ARBA" id="ARBA00022801"/>
    </source>
</evidence>
<dbReference type="GO" id="GO:0006508">
    <property type="term" value="P:proteolysis"/>
    <property type="evidence" value="ECO:0007669"/>
    <property type="project" value="UniProtKB-KW"/>
</dbReference>
<comment type="similarity">
    <text evidence="2">Belongs to the peptidase A1 family.</text>
</comment>
<evidence type="ECO:0000256" key="11">
    <source>
        <dbReference type="PIRSR" id="PIRSR601461-2"/>
    </source>
</evidence>
<name>A0A0M3JV06_ANISI</name>
<dbReference type="PROSITE" id="PS51767">
    <property type="entry name" value="PEPTIDASE_A1"/>
    <property type="match status" value="1"/>
</dbReference>
<dbReference type="FunFam" id="2.40.70.10:FF:000058">
    <property type="entry name" value="ASpartyl Protease"/>
    <property type="match status" value="1"/>
</dbReference>
<evidence type="ECO:0000256" key="6">
    <source>
        <dbReference type="ARBA" id="ARBA00022750"/>
    </source>
</evidence>
<feature type="active site" evidence="10">
    <location>
        <position position="211"/>
    </location>
</feature>
<dbReference type="GO" id="GO:0005764">
    <property type="term" value="C:lysosome"/>
    <property type="evidence" value="ECO:0007669"/>
    <property type="project" value="TreeGrafter"/>
</dbReference>
<dbReference type="CDD" id="cd05471">
    <property type="entry name" value="pepsin_like"/>
    <property type="match status" value="1"/>
</dbReference>
<comment type="subcellular location">
    <subcellularLocation>
        <location evidence="1">Secreted</location>
    </subcellularLocation>
</comment>
<feature type="disulfide bond" evidence="11">
    <location>
        <begin position="35"/>
        <end position="43"/>
    </location>
</feature>
<evidence type="ECO:0000256" key="2">
    <source>
        <dbReference type="ARBA" id="ARBA00007447"/>
    </source>
</evidence>
<dbReference type="GO" id="GO:0004190">
    <property type="term" value="F:aspartic-type endopeptidase activity"/>
    <property type="evidence" value="ECO:0007669"/>
    <property type="project" value="UniProtKB-KW"/>
</dbReference>
<dbReference type="OrthoDB" id="5839471at2759"/>
<dbReference type="PANTHER" id="PTHR47966">
    <property type="entry name" value="BETA-SITE APP-CLEAVING ENZYME, ISOFORM A-RELATED"/>
    <property type="match status" value="1"/>
</dbReference>
<evidence type="ECO:0000256" key="4">
    <source>
        <dbReference type="ARBA" id="ARBA00022670"/>
    </source>
</evidence>
<sequence>MEYLMNVSIGTPAIQNFLVVPDTGSAHLWVPDTSCKEKLFSDCRRKRTFDSSLSQTYRKDGRPWSIFYADGSNANGHLGIDTFNLGDEEFGTGTNHLLLKDLPFGQATSVHGFANDPADGIFGLSFTTFDNGIKSPMVHAVDQNILDEPIFTGLREGAPGGSITFGGFDSNNCEEIIDYEPLTTTTYWQFAIKGIAAGDYSTDAHFEAISDTGTSFIGGPQNLITRIAEAVDAQYDYSNDLHTIDCNAKASPISITIGNNIYKITPENYIVEIEPNECVFGFFSVSLSGGYGPTWILGNPFIREYCQVHDIRGKRIGFAPSKRI</sequence>
<keyword evidence="9" id="KW-0325">Glycoprotein</keyword>
<gene>
    <name evidence="13" type="ORF">ASIM_LOCUS11504</name>
</gene>
<keyword evidence="7" id="KW-0378">Hydrolase</keyword>
<reference evidence="13 14" key="2">
    <citation type="submission" date="2018-11" db="EMBL/GenBank/DDBJ databases">
        <authorList>
            <consortium name="Pathogen Informatics"/>
        </authorList>
    </citation>
    <scope>NUCLEOTIDE SEQUENCE [LARGE SCALE GENOMIC DNA]</scope>
</reference>
<dbReference type="GO" id="GO:0005576">
    <property type="term" value="C:extracellular region"/>
    <property type="evidence" value="ECO:0007669"/>
    <property type="project" value="UniProtKB-SubCell"/>
</dbReference>
<dbReference type="Proteomes" id="UP000267096">
    <property type="component" value="Unassembled WGS sequence"/>
</dbReference>
<evidence type="ECO:0000256" key="8">
    <source>
        <dbReference type="ARBA" id="ARBA00023157"/>
    </source>
</evidence>
<feature type="active site" evidence="10">
    <location>
        <position position="22"/>
    </location>
</feature>
<evidence type="ECO:0000256" key="10">
    <source>
        <dbReference type="PIRSR" id="PIRSR601461-1"/>
    </source>
</evidence>
<dbReference type="Pfam" id="PF00026">
    <property type="entry name" value="Asp"/>
    <property type="match status" value="1"/>
</dbReference>
<keyword evidence="4" id="KW-0645">Protease</keyword>
<proteinExistence type="inferred from homology"/>
<evidence type="ECO:0000313" key="14">
    <source>
        <dbReference type="Proteomes" id="UP000267096"/>
    </source>
</evidence>
<keyword evidence="14" id="KW-1185">Reference proteome</keyword>
<evidence type="ECO:0000313" key="15">
    <source>
        <dbReference type="WBParaSite" id="ASIM_0001203801-mRNA-1"/>
    </source>
</evidence>
<dbReference type="EMBL" id="UYRR01031076">
    <property type="protein sequence ID" value="VDK45206.1"/>
    <property type="molecule type" value="Genomic_DNA"/>
</dbReference>
<keyword evidence="6" id="KW-0064">Aspartyl protease</keyword>
<feature type="domain" description="Peptidase A1" evidence="12">
    <location>
        <begin position="3"/>
        <end position="319"/>
    </location>
</feature>
<evidence type="ECO:0000256" key="5">
    <source>
        <dbReference type="ARBA" id="ARBA00022729"/>
    </source>
</evidence>
<protein>
    <submittedName>
        <fullName evidence="15">Peptidase A1 domain-containing protein</fullName>
    </submittedName>
</protein>
<dbReference type="InterPro" id="IPR001461">
    <property type="entry name" value="Aspartic_peptidase_A1"/>
</dbReference>
<evidence type="ECO:0000256" key="1">
    <source>
        <dbReference type="ARBA" id="ARBA00004613"/>
    </source>
</evidence>
<accession>A0A0M3JV06</accession>
<keyword evidence="8 11" id="KW-1015">Disulfide bond</keyword>
<dbReference type="InterPro" id="IPR033121">
    <property type="entry name" value="PEPTIDASE_A1"/>
</dbReference>